<dbReference type="EMBL" id="CP011807">
    <property type="protein sequence ID" value="AKM29750.1"/>
    <property type="molecule type" value="Genomic_DNA"/>
</dbReference>
<gene>
    <name evidence="1" type="ORF">AB870_05895</name>
</gene>
<organism evidence="1 2">
    <name type="scientific">Pandoraea faecigallinarum</name>
    <dbReference type="NCBI Taxonomy" id="656179"/>
    <lineage>
        <taxon>Bacteria</taxon>
        <taxon>Pseudomonadati</taxon>
        <taxon>Pseudomonadota</taxon>
        <taxon>Betaproteobacteria</taxon>
        <taxon>Burkholderiales</taxon>
        <taxon>Burkholderiaceae</taxon>
        <taxon>Pandoraea</taxon>
    </lineage>
</organism>
<dbReference type="Proteomes" id="UP000035651">
    <property type="component" value="Chromosome"/>
</dbReference>
<proteinExistence type="predicted"/>
<dbReference type="PATRIC" id="fig|656179.3.peg.1278"/>
<keyword evidence="2" id="KW-1185">Reference proteome</keyword>
<evidence type="ECO:0000313" key="2">
    <source>
        <dbReference type="Proteomes" id="UP000035651"/>
    </source>
</evidence>
<accession>A0A0H3WQA4</accession>
<dbReference type="KEGG" id="pfg:AB870_05895"/>
<sequence length="71" mass="7534">MSGGDLVWRLCRCQRAGVFVWPESLRDNGRPGFPDSLMSALFVLADAAGAGALPVRGAARPGMPQAGVRHR</sequence>
<reference evidence="1" key="1">
    <citation type="submission" date="2016-06" db="EMBL/GenBank/DDBJ databases">
        <title>Complete Genome Sequence of Pandoraea faecigallinarum DSM-23572.</title>
        <authorList>
            <person name="Yong D."/>
            <person name="Ee R."/>
            <person name="Lim Y.-L."/>
            <person name="Yin W.-F."/>
            <person name="Chan K.-G."/>
        </authorList>
    </citation>
    <scope>NUCLEOTIDE SEQUENCE</scope>
    <source>
        <strain evidence="1">DSM 23572</strain>
    </source>
</reference>
<protein>
    <submittedName>
        <fullName evidence="1">Uncharacterized protein</fullName>
    </submittedName>
</protein>
<dbReference type="AlphaFoldDB" id="A0A0H3WQA4"/>
<name>A0A0H3WQA4_9BURK</name>
<evidence type="ECO:0000313" key="1">
    <source>
        <dbReference type="EMBL" id="AKM29750.1"/>
    </source>
</evidence>
<dbReference type="STRING" id="656179.AB870_05895"/>